<dbReference type="EMBL" id="JBIAXI010000024">
    <property type="protein sequence ID" value="MFF4777592.1"/>
    <property type="molecule type" value="Genomic_DNA"/>
</dbReference>
<evidence type="ECO:0000313" key="1">
    <source>
        <dbReference type="EMBL" id="MFF4777592.1"/>
    </source>
</evidence>
<proteinExistence type="predicted"/>
<dbReference type="Proteomes" id="UP001602119">
    <property type="component" value="Unassembled WGS sequence"/>
</dbReference>
<name>A0ABW6VHJ3_MICFU</name>
<reference evidence="1 2" key="1">
    <citation type="submission" date="2024-10" db="EMBL/GenBank/DDBJ databases">
        <title>The Natural Products Discovery Center: Release of the First 8490 Sequenced Strains for Exploring Actinobacteria Biosynthetic Diversity.</title>
        <authorList>
            <person name="Kalkreuter E."/>
            <person name="Kautsar S.A."/>
            <person name="Yang D."/>
            <person name="Bader C.D."/>
            <person name="Teijaro C.N."/>
            <person name="Fluegel L."/>
            <person name="Davis C.M."/>
            <person name="Simpson J.R."/>
            <person name="Lauterbach L."/>
            <person name="Steele A.D."/>
            <person name="Gui C."/>
            <person name="Meng S."/>
            <person name="Li G."/>
            <person name="Viehrig K."/>
            <person name="Ye F."/>
            <person name="Su P."/>
            <person name="Kiefer A.F."/>
            <person name="Nichols A."/>
            <person name="Cepeda A.J."/>
            <person name="Yan W."/>
            <person name="Fan B."/>
            <person name="Jiang Y."/>
            <person name="Adhikari A."/>
            <person name="Zheng C.-J."/>
            <person name="Schuster L."/>
            <person name="Cowan T.M."/>
            <person name="Smanski M.J."/>
            <person name="Chevrette M.G."/>
            <person name="De Carvalho L.P.S."/>
            <person name="Shen B."/>
        </authorList>
    </citation>
    <scope>NUCLEOTIDE SEQUENCE [LARGE SCALE GENOMIC DNA]</scope>
    <source>
        <strain evidence="1 2">NPDC001281</strain>
    </source>
</reference>
<accession>A0ABW6VHJ3</accession>
<organism evidence="1 2">
    <name type="scientific">Microtetraspora fusca</name>
    <dbReference type="NCBI Taxonomy" id="1997"/>
    <lineage>
        <taxon>Bacteria</taxon>
        <taxon>Bacillati</taxon>
        <taxon>Actinomycetota</taxon>
        <taxon>Actinomycetes</taxon>
        <taxon>Streptosporangiales</taxon>
        <taxon>Streptosporangiaceae</taxon>
        <taxon>Microtetraspora</taxon>
    </lineage>
</organism>
<keyword evidence="2" id="KW-1185">Reference proteome</keyword>
<dbReference type="RefSeq" id="WP_387346084.1">
    <property type="nucleotide sequence ID" value="NZ_JBIAXI010000024.1"/>
</dbReference>
<comment type="caution">
    <text evidence="1">The sequence shown here is derived from an EMBL/GenBank/DDBJ whole genome shotgun (WGS) entry which is preliminary data.</text>
</comment>
<protein>
    <submittedName>
        <fullName evidence="1">Uncharacterized protein</fullName>
    </submittedName>
</protein>
<sequence>MRKSPAAMGDVWKAGFIVGMGIHAYCDHQHPSADDALLCGTKIINHVTRVIQTRLDATPGRRRPRDGYHELVLDMANSTPWTFRGAVRIKADS</sequence>
<gene>
    <name evidence="1" type="ORF">ACFY05_32515</name>
</gene>
<evidence type="ECO:0000313" key="2">
    <source>
        <dbReference type="Proteomes" id="UP001602119"/>
    </source>
</evidence>